<feature type="region of interest" description="Disordered" evidence="1">
    <location>
        <begin position="33"/>
        <end position="54"/>
    </location>
</feature>
<accession>A0A392QPE7</accession>
<dbReference type="Proteomes" id="UP000265520">
    <property type="component" value="Unassembled WGS sequence"/>
</dbReference>
<dbReference type="AlphaFoldDB" id="A0A392QPE7"/>
<feature type="compositionally biased region" description="Basic residues" evidence="1">
    <location>
        <begin position="33"/>
        <end position="46"/>
    </location>
</feature>
<comment type="caution">
    <text evidence="3">The sequence shown here is derived from an EMBL/GenBank/DDBJ whole genome shotgun (WGS) entry which is preliminary data.</text>
</comment>
<feature type="domain" description="Aminotransferase-like plant mobile" evidence="2">
    <location>
        <begin position="68"/>
        <end position="169"/>
    </location>
</feature>
<organism evidence="3 4">
    <name type="scientific">Trifolium medium</name>
    <dbReference type="NCBI Taxonomy" id="97028"/>
    <lineage>
        <taxon>Eukaryota</taxon>
        <taxon>Viridiplantae</taxon>
        <taxon>Streptophyta</taxon>
        <taxon>Embryophyta</taxon>
        <taxon>Tracheophyta</taxon>
        <taxon>Spermatophyta</taxon>
        <taxon>Magnoliopsida</taxon>
        <taxon>eudicotyledons</taxon>
        <taxon>Gunneridae</taxon>
        <taxon>Pentapetalae</taxon>
        <taxon>rosids</taxon>
        <taxon>fabids</taxon>
        <taxon>Fabales</taxon>
        <taxon>Fabaceae</taxon>
        <taxon>Papilionoideae</taxon>
        <taxon>50 kb inversion clade</taxon>
        <taxon>NPAAA clade</taxon>
        <taxon>Hologalegina</taxon>
        <taxon>IRL clade</taxon>
        <taxon>Trifolieae</taxon>
        <taxon>Trifolium</taxon>
    </lineage>
</organism>
<proteinExistence type="predicted"/>
<feature type="non-terminal residue" evidence="3">
    <location>
        <position position="1"/>
    </location>
</feature>
<dbReference type="PANTHER" id="PTHR46033">
    <property type="entry name" value="PROTEIN MAIN-LIKE 2"/>
    <property type="match status" value="1"/>
</dbReference>
<sequence length="169" mass="19163">CTHARCAVLSRAPRHEQTPTIPRQNTKAHCAKARQGHRALRQRQNHNQKPASSRLRQIPTATMYFFEKSTNTFQFKCGMMTPTLLDVAAITGLRPLGEDYDPANASGNIPFTYSENTFSEYIAENKGKDNEEVSDVEHIAFLTLWLSHYIFCSKSLQIAKMFIPMATQL</sequence>
<keyword evidence="4" id="KW-1185">Reference proteome</keyword>
<evidence type="ECO:0000256" key="1">
    <source>
        <dbReference type="SAM" id="MobiDB-lite"/>
    </source>
</evidence>
<dbReference type="EMBL" id="LXQA010145467">
    <property type="protein sequence ID" value="MCI25135.1"/>
    <property type="molecule type" value="Genomic_DNA"/>
</dbReference>
<dbReference type="GO" id="GO:0010073">
    <property type="term" value="P:meristem maintenance"/>
    <property type="evidence" value="ECO:0007669"/>
    <property type="project" value="InterPro"/>
</dbReference>
<evidence type="ECO:0000313" key="3">
    <source>
        <dbReference type="EMBL" id="MCI25135.1"/>
    </source>
</evidence>
<name>A0A392QPE7_9FABA</name>
<dbReference type="InterPro" id="IPR019557">
    <property type="entry name" value="AminoTfrase-like_pln_mobile"/>
</dbReference>
<evidence type="ECO:0000259" key="2">
    <source>
        <dbReference type="Pfam" id="PF10536"/>
    </source>
</evidence>
<dbReference type="Pfam" id="PF10536">
    <property type="entry name" value="PMD"/>
    <property type="match status" value="1"/>
</dbReference>
<dbReference type="InterPro" id="IPR044824">
    <property type="entry name" value="MAIN-like"/>
</dbReference>
<evidence type="ECO:0000313" key="4">
    <source>
        <dbReference type="Proteomes" id="UP000265520"/>
    </source>
</evidence>
<protein>
    <recommendedName>
        <fullName evidence="2">Aminotransferase-like plant mobile domain-containing protein</fullName>
    </recommendedName>
</protein>
<reference evidence="3 4" key="1">
    <citation type="journal article" date="2018" name="Front. Plant Sci.">
        <title>Red Clover (Trifolium pratense) and Zigzag Clover (T. medium) - A Picture of Genomic Similarities and Differences.</title>
        <authorList>
            <person name="Dluhosova J."/>
            <person name="Istvanek J."/>
            <person name="Nedelnik J."/>
            <person name="Repkova J."/>
        </authorList>
    </citation>
    <scope>NUCLEOTIDE SEQUENCE [LARGE SCALE GENOMIC DNA]</scope>
    <source>
        <strain evidence="4">cv. 10/8</strain>
        <tissue evidence="3">Leaf</tissue>
    </source>
</reference>
<dbReference type="PANTHER" id="PTHR46033:SF67">
    <property type="entry name" value="AMINOTRANSFERASE-LIKE, PLANT MOBILE DOMAIN FAMILY PROTEIN"/>
    <property type="match status" value="1"/>
</dbReference>